<dbReference type="SUPFAM" id="SSF53850">
    <property type="entry name" value="Periplasmic binding protein-like II"/>
    <property type="match status" value="1"/>
</dbReference>
<sequence>MTAKIRRREFIAGLGASLGAGLIAAPSIVRAEGEPILIRAGALKLIHSIAPYFYDQFVPAGYNIEVLPFETPTECKNAVVTKSVDFGAFGIAAAVLGAAAGEPVVVIASTCNRGMAIIAKKGEGIATIKDLKGKRVAVFPGTTQEVFFLERLRMEGMTIKDVEPVRVSFSEMHIALSRGDIDAYVGAEPGPGVSLSSGIGTLVEYPYSTAMGSLNMVFGTHRDIITEKPDLVRVMLGIHQRATDFAATNKDAMVAMASSKLGQKKEAIEASVPNVELTWRLGATQIEQSKIYADHMLALKQIKRLPDFATFIDTSFVDAVKPT</sequence>
<dbReference type="Pfam" id="PF09084">
    <property type="entry name" value="NMT1"/>
    <property type="match status" value="1"/>
</dbReference>
<gene>
    <name evidence="2" type="ORF">SAMN05444159_3520</name>
</gene>
<protein>
    <submittedName>
        <fullName evidence="2">NitT/TauT family transport system substrate-binding protein</fullName>
    </submittedName>
</protein>
<dbReference type="EMBL" id="LT670844">
    <property type="protein sequence ID" value="SHK53853.1"/>
    <property type="molecule type" value="Genomic_DNA"/>
</dbReference>
<accession>A0A1M6TA42</accession>
<proteinExistence type="predicted"/>
<dbReference type="Proteomes" id="UP000189935">
    <property type="component" value="Chromosome I"/>
</dbReference>
<dbReference type="OrthoDB" id="9815602at2"/>
<dbReference type="CDD" id="cd01008">
    <property type="entry name" value="PBP2_NrtA_SsuA_CpmA_like"/>
    <property type="match status" value="1"/>
</dbReference>
<dbReference type="AlphaFoldDB" id="A0A1M6TA42"/>
<dbReference type="PANTHER" id="PTHR30024">
    <property type="entry name" value="ALIPHATIC SULFONATES-BINDING PROTEIN-RELATED"/>
    <property type="match status" value="1"/>
</dbReference>
<feature type="domain" description="SsuA/THI5-like" evidence="1">
    <location>
        <begin position="57"/>
        <end position="249"/>
    </location>
</feature>
<name>A0A1M6TA42_9BRAD</name>
<evidence type="ECO:0000313" key="2">
    <source>
        <dbReference type="EMBL" id="SHK53853.1"/>
    </source>
</evidence>
<evidence type="ECO:0000313" key="3">
    <source>
        <dbReference type="Proteomes" id="UP000189935"/>
    </source>
</evidence>
<reference evidence="2 3" key="1">
    <citation type="submission" date="2016-11" db="EMBL/GenBank/DDBJ databases">
        <authorList>
            <person name="Jaros S."/>
            <person name="Januszkiewicz K."/>
            <person name="Wedrychowicz H."/>
        </authorList>
    </citation>
    <scope>NUCLEOTIDE SEQUENCE [LARGE SCALE GENOMIC DNA]</scope>
    <source>
        <strain evidence="2 3">GAS499</strain>
    </source>
</reference>
<dbReference type="PANTHER" id="PTHR30024:SF42">
    <property type="entry name" value="ALIPHATIC SULFONATES-BINDING PROTEIN-RELATED"/>
    <property type="match status" value="1"/>
</dbReference>
<dbReference type="Gene3D" id="3.40.190.10">
    <property type="entry name" value="Periplasmic binding protein-like II"/>
    <property type="match status" value="2"/>
</dbReference>
<dbReference type="InterPro" id="IPR015168">
    <property type="entry name" value="SsuA/THI5"/>
</dbReference>
<evidence type="ECO:0000259" key="1">
    <source>
        <dbReference type="Pfam" id="PF09084"/>
    </source>
</evidence>
<dbReference type="PROSITE" id="PS51318">
    <property type="entry name" value="TAT"/>
    <property type="match status" value="1"/>
</dbReference>
<dbReference type="RefSeq" id="WP_079545069.1">
    <property type="nucleotide sequence ID" value="NZ_LT670844.1"/>
</dbReference>
<organism evidence="2 3">
    <name type="scientific">Bradyrhizobium lablabi</name>
    <dbReference type="NCBI Taxonomy" id="722472"/>
    <lineage>
        <taxon>Bacteria</taxon>
        <taxon>Pseudomonadati</taxon>
        <taxon>Pseudomonadota</taxon>
        <taxon>Alphaproteobacteria</taxon>
        <taxon>Hyphomicrobiales</taxon>
        <taxon>Nitrobacteraceae</taxon>
        <taxon>Bradyrhizobium</taxon>
    </lineage>
</organism>
<dbReference type="InterPro" id="IPR006311">
    <property type="entry name" value="TAT_signal"/>
</dbReference>